<evidence type="ECO:0000259" key="4">
    <source>
        <dbReference type="PROSITE" id="PS50102"/>
    </source>
</evidence>
<dbReference type="InterPro" id="IPR000504">
    <property type="entry name" value="RRM_dom"/>
</dbReference>
<evidence type="ECO:0000256" key="2">
    <source>
        <dbReference type="SAM" id="MobiDB-lite"/>
    </source>
</evidence>
<feature type="signal peptide" evidence="3">
    <location>
        <begin position="1"/>
        <end position="17"/>
    </location>
</feature>
<name>A0AAD2CNF3_9STRA</name>
<dbReference type="InterPro" id="IPR035979">
    <property type="entry name" value="RBD_domain_sf"/>
</dbReference>
<dbReference type="SUPFAM" id="SSF54928">
    <property type="entry name" value="RNA-binding domain, RBD"/>
    <property type="match status" value="3"/>
</dbReference>
<evidence type="ECO:0000256" key="1">
    <source>
        <dbReference type="PROSITE-ProRule" id="PRU00176"/>
    </source>
</evidence>
<dbReference type="Gene3D" id="3.30.70.330">
    <property type="match status" value="3"/>
</dbReference>
<dbReference type="PROSITE" id="PS50102">
    <property type="entry name" value="RRM"/>
    <property type="match status" value="3"/>
</dbReference>
<feature type="compositionally biased region" description="Acidic residues" evidence="2">
    <location>
        <begin position="357"/>
        <end position="366"/>
    </location>
</feature>
<dbReference type="SMART" id="SM00360">
    <property type="entry name" value="RRM"/>
    <property type="match status" value="3"/>
</dbReference>
<proteinExistence type="predicted"/>
<dbReference type="Proteomes" id="UP001295423">
    <property type="component" value="Unassembled WGS sequence"/>
</dbReference>
<protein>
    <recommendedName>
        <fullName evidence="4">RRM domain-containing protein</fullName>
    </recommendedName>
</protein>
<keyword evidence="3" id="KW-0732">Signal</keyword>
<feature type="domain" description="RRM" evidence="4">
    <location>
        <begin position="180"/>
        <end position="256"/>
    </location>
</feature>
<gene>
    <name evidence="5" type="ORF">CYCCA115_LOCUS5536</name>
</gene>
<sequence length="366" mass="40548">MTVRITLFFFLAVSVTSFTLRTPVLRPSRVSIPQRLSQESAENIAPVIESVPEELATFDVVESSGDALNEGTQSNEVIGDAAKAERHTIYIGNLPYSTTVRDVRALVEDIADVRYIKLPKDREVDRIKGFGFVDVASADDVLKIVDALNGFEMEGRQLRVSRSLEKDQIRSTKREVVGSKKLYIGNLSYKCTKEHLSEYIGEFGQLTDVFIPQDNYGNPRGFAFIAVKDEDVEAVIEGADGKEFMGRPIAVNHPLPPGEKSPKRKERPGRLKLYVGNLAFYTSSETLSEVFSEFGDVFDVYIPRDIETDRARGFGFVSMGSEAGNAAIDALDGCELDGRIISVNAAKPREEKQNSDSDSEQDEQSN</sequence>
<dbReference type="EMBL" id="CAKOGP040000613">
    <property type="protein sequence ID" value="CAJ1937159.1"/>
    <property type="molecule type" value="Genomic_DNA"/>
</dbReference>
<keyword evidence="1" id="KW-0694">RNA-binding</keyword>
<dbReference type="AlphaFoldDB" id="A0AAD2CNF3"/>
<dbReference type="GO" id="GO:0003723">
    <property type="term" value="F:RNA binding"/>
    <property type="evidence" value="ECO:0007669"/>
    <property type="project" value="UniProtKB-UniRule"/>
</dbReference>
<dbReference type="Pfam" id="PF00076">
    <property type="entry name" value="RRM_1"/>
    <property type="match status" value="3"/>
</dbReference>
<dbReference type="PANTHER" id="PTHR15241">
    <property type="entry name" value="TRANSFORMER-2-RELATED"/>
    <property type="match status" value="1"/>
</dbReference>
<evidence type="ECO:0000313" key="6">
    <source>
        <dbReference type="Proteomes" id="UP001295423"/>
    </source>
</evidence>
<feature type="region of interest" description="Disordered" evidence="2">
    <location>
        <begin position="342"/>
        <end position="366"/>
    </location>
</feature>
<comment type="caution">
    <text evidence="5">The sequence shown here is derived from an EMBL/GenBank/DDBJ whole genome shotgun (WGS) entry which is preliminary data.</text>
</comment>
<evidence type="ECO:0000256" key="3">
    <source>
        <dbReference type="SAM" id="SignalP"/>
    </source>
</evidence>
<dbReference type="InterPro" id="IPR012677">
    <property type="entry name" value="Nucleotide-bd_a/b_plait_sf"/>
</dbReference>
<reference evidence="5" key="1">
    <citation type="submission" date="2023-08" db="EMBL/GenBank/DDBJ databases">
        <authorList>
            <person name="Audoor S."/>
            <person name="Bilcke G."/>
        </authorList>
    </citation>
    <scope>NUCLEOTIDE SEQUENCE</scope>
</reference>
<dbReference type="CDD" id="cd00590">
    <property type="entry name" value="RRM_SF"/>
    <property type="match status" value="1"/>
</dbReference>
<feature type="chain" id="PRO_5041944251" description="RRM domain-containing protein" evidence="3">
    <location>
        <begin position="18"/>
        <end position="366"/>
    </location>
</feature>
<feature type="domain" description="RRM" evidence="4">
    <location>
        <begin position="271"/>
        <end position="348"/>
    </location>
</feature>
<evidence type="ECO:0000313" key="5">
    <source>
        <dbReference type="EMBL" id="CAJ1937159.1"/>
    </source>
</evidence>
<accession>A0AAD2CNF3</accession>
<feature type="domain" description="RRM" evidence="4">
    <location>
        <begin position="87"/>
        <end position="165"/>
    </location>
</feature>
<organism evidence="5 6">
    <name type="scientific">Cylindrotheca closterium</name>
    <dbReference type="NCBI Taxonomy" id="2856"/>
    <lineage>
        <taxon>Eukaryota</taxon>
        <taxon>Sar</taxon>
        <taxon>Stramenopiles</taxon>
        <taxon>Ochrophyta</taxon>
        <taxon>Bacillariophyta</taxon>
        <taxon>Bacillariophyceae</taxon>
        <taxon>Bacillariophycidae</taxon>
        <taxon>Bacillariales</taxon>
        <taxon>Bacillariaceae</taxon>
        <taxon>Cylindrotheca</taxon>
    </lineage>
</organism>
<keyword evidence="6" id="KW-1185">Reference proteome</keyword>